<feature type="active site" description="S-methylcysteine intermediate" evidence="13">
    <location>
        <position position="377"/>
    </location>
</feature>
<evidence type="ECO:0000256" key="6">
    <source>
        <dbReference type="ARBA" id="ARBA00022679"/>
    </source>
</evidence>
<feature type="binding site" evidence="13">
    <location>
        <begin position="203"/>
        <end position="204"/>
    </location>
    <ligand>
        <name>S-adenosyl-L-methionine</name>
        <dbReference type="ChEBI" id="CHEBI:59789"/>
    </ligand>
</feature>
<feature type="binding site" evidence="13">
    <location>
        <position position="146"/>
    </location>
    <ligand>
        <name>[4Fe-4S] cluster</name>
        <dbReference type="ChEBI" id="CHEBI:49883"/>
        <note>4Fe-4S-S-AdoMet</note>
    </ligand>
</feature>
<evidence type="ECO:0000256" key="7">
    <source>
        <dbReference type="ARBA" id="ARBA00022691"/>
    </source>
</evidence>
<dbReference type="GO" id="GO:0046872">
    <property type="term" value="F:metal ion binding"/>
    <property type="evidence" value="ECO:0007669"/>
    <property type="project" value="UniProtKB-KW"/>
</dbReference>
<dbReference type="EC" id="2.1.1.192" evidence="13"/>
<name>A0A975U0S0_9PROT</name>
<evidence type="ECO:0000256" key="9">
    <source>
        <dbReference type="ARBA" id="ARBA00022723"/>
    </source>
</evidence>
<dbReference type="GO" id="GO:0002935">
    <property type="term" value="F:tRNA (adenine(37)-C2)-methyltransferase activity"/>
    <property type="evidence" value="ECO:0007669"/>
    <property type="project" value="UniProtKB-UniRule"/>
</dbReference>
<dbReference type="InterPro" id="IPR007197">
    <property type="entry name" value="rSAM"/>
</dbReference>
<evidence type="ECO:0000256" key="3">
    <source>
        <dbReference type="ARBA" id="ARBA00022490"/>
    </source>
</evidence>
<proteinExistence type="inferred from homology"/>
<dbReference type="Pfam" id="PF04055">
    <property type="entry name" value="Radical_SAM"/>
    <property type="match status" value="1"/>
</dbReference>
<feature type="binding site" evidence="13">
    <location>
        <position position="334"/>
    </location>
    <ligand>
        <name>S-adenosyl-L-methionine</name>
        <dbReference type="ChEBI" id="CHEBI:59789"/>
    </ligand>
</feature>
<dbReference type="GO" id="GO:0000049">
    <property type="term" value="F:tRNA binding"/>
    <property type="evidence" value="ECO:0007669"/>
    <property type="project" value="UniProtKB-UniRule"/>
</dbReference>
<keyword evidence="11 13" id="KW-0411">Iron-sulfur</keyword>
<dbReference type="PIRSF" id="PIRSF006004">
    <property type="entry name" value="CHP00048"/>
    <property type="match status" value="1"/>
</dbReference>
<feature type="binding site" evidence="13">
    <location>
        <position position="153"/>
    </location>
    <ligand>
        <name>[4Fe-4S] cluster</name>
        <dbReference type="ChEBI" id="CHEBI:49883"/>
        <note>4Fe-4S-S-AdoMet</note>
    </ligand>
</feature>
<feature type="compositionally biased region" description="Basic and acidic residues" evidence="14">
    <location>
        <begin position="382"/>
        <end position="393"/>
    </location>
</feature>
<protein>
    <recommendedName>
        <fullName evidence="13">Dual-specificity RNA methyltransferase RlmN</fullName>
        <ecNumber evidence="13">2.1.1.192</ecNumber>
    </recommendedName>
    <alternativeName>
        <fullName evidence="13">23S rRNA (adenine(2503)-C(2))-methyltransferase</fullName>
    </alternativeName>
    <alternativeName>
        <fullName evidence="13">23S rRNA m2A2503 methyltransferase</fullName>
    </alternativeName>
    <alternativeName>
        <fullName evidence="13">Ribosomal RNA large subunit methyltransferase N</fullName>
    </alternativeName>
    <alternativeName>
        <fullName evidence="13">tRNA (adenine(37)-C(2))-methyltransferase</fullName>
    </alternativeName>
    <alternativeName>
        <fullName evidence="13">tRNA m2A37 methyltransferase</fullName>
    </alternativeName>
</protein>
<sequence>MNTPLAAAEAERIGAKAALFAPPEPVLADGRCDLLGLTREEIAALLIGLGEDERSARLRARQLWHWIYHQGVTDFARMTTISRPMQARLAEAFVVGRPEAVADRLSEDGTRKWLFRFRDGQEAETVYIPDPDEPRGAVCLSSQVGCTLSCRFCHTGTQRLVRNLGAAEIIGQFMAARDAYGEWPSPKGEAPRLLSNIVLMGMGEPLYNYDNVAKAMRIAMDAEGIALSRRRITLSTSGVVPMMDRCGAELGVNLAVSLHAVTDELRDILVPLNRKYPIAELMAACRRYPGASNARRITFEYVMLKGVNDSPAEARALVRLIRGIPAKVNLIPFNPWPGSPYETSTASAIRAFAAIVNDAGYAAPVRSPRGRDILAACGQLRTESRRQRPRDPPQRPAAAG</sequence>
<evidence type="ECO:0000256" key="4">
    <source>
        <dbReference type="ARBA" id="ARBA00022552"/>
    </source>
</evidence>
<evidence type="ECO:0000259" key="15">
    <source>
        <dbReference type="PROSITE" id="PS51918"/>
    </source>
</evidence>
<evidence type="ECO:0000256" key="1">
    <source>
        <dbReference type="ARBA" id="ARBA00007544"/>
    </source>
</evidence>
<evidence type="ECO:0000256" key="12">
    <source>
        <dbReference type="ARBA" id="ARBA00023157"/>
    </source>
</evidence>
<dbReference type="GO" id="GO:0019843">
    <property type="term" value="F:rRNA binding"/>
    <property type="evidence" value="ECO:0007669"/>
    <property type="project" value="UniProtKB-UniRule"/>
</dbReference>
<feature type="binding site" evidence="13">
    <location>
        <position position="235"/>
    </location>
    <ligand>
        <name>S-adenosyl-L-methionine</name>
        <dbReference type="ChEBI" id="CHEBI:59789"/>
    </ligand>
</feature>
<keyword evidence="8 13" id="KW-0819">tRNA processing</keyword>
<keyword evidence="6 13" id="KW-0808">Transferase</keyword>
<comment type="catalytic activity">
    <reaction evidence="13">
        <text>adenosine(2503) in 23S rRNA + 2 reduced [2Fe-2S]-[ferredoxin] + 2 S-adenosyl-L-methionine = 2-methyladenosine(2503) in 23S rRNA + 5'-deoxyadenosine + L-methionine + 2 oxidized [2Fe-2S]-[ferredoxin] + S-adenosyl-L-homocysteine</text>
        <dbReference type="Rhea" id="RHEA:42916"/>
        <dbReference type="Rhea" id="RHEA-COMP:10000"/>
        <dbReference type="Rhea" id="RHEA-COMP:10001"/>
        <dbReference type="Rhea" id="RHEA-COMP:10152"/>
        <dbReference type="Rhea" id="RHEA-COMP:10282"/>
        <dbReference type="ChEBI" id="CHEBI:17319"/>
        <dbReference type="ChEBI" id="CHEBI:33737"/>
        <dbReference type="ChEBI" id="CHEBI:33738"/>
        <dbReference type="ChEBI" id="CHEBI:57844"/>
        <dbReference type="ChEBI" id="CHEBI:57856"/>
        <dbReference type="ChEBI" id="CHEBI:59789"/>
        <dbReference type="ChEBI" id="CHEBI:74411"/>
        <dbReference type="ChEBI" id="CHEBI:74497"/>
        <dbReference type="EC" id="2.1.1.192"/>
    </reaction>
</comment>
<comment type="similarity">
    <text evidence="1 13">Belongs to the radical SAM superfamily. RlmN family.</text>
</comment>
<dbReference type="NCBIfam" id="TIGR00048">
    <property type="entry name" value="rRNA_mod_RlmN"/>
    <property type="match status" value="1"/>
</dbReference>
<evidence type="ECO:0000313" key="16">
    <source>
        <dbReference type="EMBL" id="QXM23584.1"/>
    </source>
</evidence>
<evidence type="ECO:0000256" key="2">
    <source>
        <dbReference type="ARBA" id="ARBA00022485"/>
    </source>
</evidence>
<accession>A0A975U0S0</accession>
<evidence type="ECO:0000256" key="11">
    <source>
        <dbReference type="ARBA" id="ARBA00023014"/>
    </source>
</evidence>
<feature type="binding site" evidence="13">
    <location>
        <position position="150"/>
    </location>
    <ligand>
        <name>[4Fe-4S] cluster</name>
        <dbReference type="ChEBI" id="CHEBI:49883"/>
        <note>4Fe-4S-S-AdoMet</note>
    </ligand>
</feature>
<keyword evidence="17" id="KW-1185">Reference proteome</keyword>
<organism evidence="16 17">
    <name type="scientific">Elioraea tepida</name>
    <dbReference type="NCBI Taxonomy" id="2843330"/>
    <lineage>
        <taxon>Bacteria</taxon>
        <taxon>Pseudomonadati</taxon>
        <taxon>Pseudomonadota</taxon>
        <taxon>Alphaproteobacteria</taxon>
        <taxon>Acetobacterales</taxon>
        <taxon>Elioraeaceae</taxon>
        <taxon>Elioraea</taxon>
    </lineage>
</organism>
<keyword evidence="10 13" id="KW-0408">Iron</keyword>
<feature type="region of interest" description="Disordered" evidence="14">
    <location>
        <begin position="377"/>
        <end position="400"/>
    </location>
</feature>
<dbReference type="InterPro" id="IPR040072">
    <property type="entry name" value="Methyltransferase_A"/>
</dbReference>
<keyword evidence="5 13" id="KW-0489">Methyltransferase</keyword>
<dbReference type="AlphaFoldDB" id="A0A975U0S0"/>
<evidence type="ECO:0000313" key="17">
    <source>
        <dbReference type="Proteomes" id="UP000694001"/>
    </source>
</evidence>
<feature type="binding site" evidence="13">
    <location>
        <begin position="257"/>
        <end position="259"/>
    </location>
    <ligand>
        <name>S-adenosyl-L-methionine</name>
        <dbReference type="ChEBI" id="CHEBI:59789"/>
    </ligand>
</feature>
<comment type="caution">
    <text evidence="13">Lacks conserved residue(s) required for the propagation of feature annotation.</text>
</comment>
<dbReference type="CDD" id="cd01335">
    <property type="entry name" value="Radical_SAM"/>
    <property type="match status" value="1"/>
</dbReference>
<evidence type="ECO:0000256" key="10">
    <source>
        <dbReference type="ARBA" id="ARBA00023004"/>
    </source>
</evidence>
<dbReference type="SFLD" id="SFLDF00275">
    <property type="entry name" value="adenosine_C2_methyltransferase"/>
    <property type="match status" value="1"/>
</dbReference>
<comment type="cofactor">
    <cofactor evidence="13">
        <name>[4Fe-4S] cluster</name>
        <dbReference type="ChEBI" id="CHEBI:49883"/>
    </cofactor>
    <text evidence="13">Binds 1 [4Fe-4S] cluster. The cluster is coordinated with 3 cysteines and an exchangeable S-adenosyl-L-methionine.</text>
</comment>
<evidence type="ECO:0000256" key="14">
    <source>
        <dbReference type="SAM" id="MobiDB-lite"/>
    </source>
</evidence>
<comment type="miscellaneous">
    <text evidence="13">Reaction proceeds by a ping-pong mechanism involving intermediate methylation of a conserved cysteine residue.</text>
</comment>
<dbReference type="PANTHER" id="PTHR30544:SF5">
    <property type="entry name" value="RADICAL SAM CORE DOMAIN-CONTAINING PROTEIN"/>
    <property type="match status" value="1"/>
</dbReference>
<dbReference type="GO" id="GO:0070475">
    <property type="term" value="P:rRNA base methylation"/>
    <property type="evidence" value="ECO:0007669"/>
    <property type="project" value="UniProtKB-UniRule"/>
</dbReference>
<comment type="subcellular location">
    <subcellularLocation>
        <location evidence="13">Cytoplasm</location>
    </subcellularLocation>
</comment>
<dbReference type="GO" id="GO:0051539">
    <property type="term" value="F:4 iron, 4 sulfur cluster binding"/>
    <property type="evidence" value="ECO:0007669"/>
    <property type="project" value="UniProtKB-UniRule"/>
</dbReference>
<keyword evidence="2 13" id="KW-0004">4Fe-4S</keyword>
<dbReference type="GO" id="GO:0030488">
    <property type="term" value="P:tRNA methylation"/>
    <property type="evidence" value="ECO:0007669"/>
    <property type="project" value="UniProtKB-UniRule"/>
</dbReference>
<keyword evidence="9 13" id="KW-0479">Metal-binding</keyword>
<dbReference type="SFLD" id="SFLDS00029">
    <property type="entry name" value="Radical_SAM"/>
    <property type="match status" value="1"/>
</dbReference>
<dbReference type="FunFam" id="3.20.20.70:FF:000014">
    <property type="entry name" value="Probable dual-specificity RNA methyltransferase RlmN"/>
    <property type="match status" value="1"/>
</dbReference>
<comment type="function">
    <text evidence="13">Specifically methylates position 2 of adenine 2503 in 23S rRNA and position 2 of adenine 37 in tRNAs. m2A2503 modification seems to play a crucial role in the proofreading step occurring at the peptidyl transferase center and thus would serve to optimize ribosomal fidelity.</text>
</comment>
<evidence type="ECO:0000256" key="8">
    <source>
        <dbReference type="ARBA" id="ARBA00022694"/>
    </source>
</evidence>
<dbReference type="RefSeq" id="WP_218284451.1">
    <property type="nucleotide sequence ID" value="NZ_CP076448.1"/>
</dbReference>
<dbReference type="Pfam" id="PF21016">
    <property type="entry name" value="RlmN_N"/>
    <property type="match status" value="1"/>
</dbReference>
<dbReference type="GO" id="GO:0005737">
    <property type="term" value="C:cytoplasm"/>
    <property type="evidence" value="ECO:0007669"/>
    <property type="project" value="UniProtKB-SubCell"/>
</dbReference>
<dbReference type="InterPro" id="IPR048641">
    <property type="entry name" value="RlmN_N"/>
</dbReference>
<dbReference type="InterPro" id="IPR004383">
    <property type="entry name" value="rRNA_lsu_MTrfase_RlmN/Cfr"/>
</dbReference>
<keyword evidence="4 13" id="KW-0698">rRNA processing</keyword>
<comment type="catalytic activity">
    <reaction evidence="13">
        <text>adenosine(37) in tRNA + 2 reduced [2Fe-2S]-[ferredoxin] + 2 S-adenosyl-L-methionine = 2-methyladenosine(37) in tRNA + 5'-deoxyadenosine + L-methionine + 2 oxidized [2Fe-2S]-[ferredoxin] + S-adenosyl-L-homocysteine</text>
        <dbReference type="Rhea" id="RHEA:43332"/>
        <dbReference type="Rhea" id="RHEA-COMP:10000"/>
        <dbReference type="Rhea" id="RHEA-COMP:10001"/>
        <dbReference type="Rhea" id="RHEA-COMP:10162"/>
        <dbReference type="Rhea" id="RHEA-COMP:10485"/>
        <dbReference type="ChEBI" id="CHEBI:17319"/>
        <dbReference type="ChEBI" id="CHEBI:33737"/>
        <dbReference type="ChEBI" id="CHEBI:33738"/>
        <dbReference type="ChEBI" id="CHEBI:57844"/>
        <dbReference type="ChEBI" id="CHEBI:57856"/>
        <dbReference type="ChEBI" id="CHEBI:59789"/>
        <dbReference type="ChEBI" id="CHEBI:74411"/>
        <dbReference type="ChEBI" id="CHEBI:74497"/>
        <dbReference type="EC" id="2.1.1.192"/>
    </reaction>
</comment>
<keyword evidence="12 13" id="KW-1015">Disulfide bond</keyword>
<dbReference type="GO" id="GO:0070040">
    <property type="term" value="F:rRNA (adenine(2503)-C2-)-methyltransferase activity"/>
    <property type="evidence" value="ECO:0007669"/>
    <property type="project" value="UniProtKB-UniRule"/>
</dbReference>
<evidence type="ECO:0000256" key="5">
    <source>
        <dbReference type="ARBA" id="ARBA00022603"/>
    </source>
</evidence>
<keyword evidence="7 13" id="KW-0949">S-adenosyl-L-methionine</keyword>
<dbReference type="PANTHER" id="PTHR30544">
    <property type="entry name" value="23S RRNA METHYLTRANSFERASE"/>
    <property type="match status" value="1"/>
</dbReference>
<gene>
    <name evidence="13 16" type="primary">rlmN</name>
    <name evidence="16" type="ORF">KO353_09630</name>
</gene>
<dbReference type="KEGG" id="elio:KO353_09630"/>
<dbReference type="PROSITE" id="PS51918">
    <property type="entry name" value="RADICAL_SAM"/>
    <property type="match status" value="1"/>
</dbReference>
<keyword evidence="3 13" id="KW-0963">Cytoplasm</keyword>
<reference evidence="16" key="1">
    <citation type="submission" date="2021-06" db="EMBL/GenBank/DDBJ databases">
        <title>Elioraea tepida, sp. nov., a moderately thermophilic aerobic anoxygenic phototrophic bacterium isolated from an alkaline siliceous hot spring mat community in Yellowstone National Park, WY, USA.</title>
        <authorList>
            <person name="Saini M.K."/>
            <person name="Yoshida S."/>
            <person name="Sebastian A."/>
            <person name="Hirose S."/>
            <person name="Hara E."/>
            <person name="Tamaki H."/>
            <person name="Soulier N.T."/>
            <person name="Albert I."/>
            <person name="Hanada S."/>
            <person name="Bryant D.A."/>
            <person name="Tank M."/>
        </authorList>
    </citation>
    <scope>NUCLEOTIDE SEQUENCE</scope>
    <source>
        <strain evidence="16">MS-P2</strain>
    </source>
</reference>
<dbReference type="EMBL" id="CP076448">
    <property type="protein sequence ID" value="QXM23584.1"/>
    <property type="molecule type" value="Genomic_DNA"/>
</dbReference>
<dbReference type="HAMAP" id="MF_01849">
    <property type="entry name" value="RNA_methyltr_RlmN"/>
    <property type="match status" value="1"/>
</dbReference>
<dbReference type="InterPro" id="IPR027492">
    <property type="entry name" value="RNA_MTrfase_RlmN"/>
</dbReference>
<dbReference type="SFLD" id="SFLDG01062">
    <property type="entry name" value="methyltransferase_(Class_A)"/>
    <property type="match status" value="1"/>
</dbReference>
<feature type="domain" description="Radical SAM core" evidence="15">
    <location>
        <begin position="132"/>
        <end position="372"/>
    </location>
</feature>
<feature type="active site" description="Proton acceptor" evidence="13">
    <location>
        <position position="124"/>
    </location>
</feature>
<dbReference type="Proteomes" id="UP000694001">
    <property type="component" value="Chromosome"/>
</dbReference>
<evidence type="ECO:0000256" key="13">
    <source>
        <dbReference type="HAMAP-Rule" id="MF_01849"/>
    </source>
</evidence>